<evidence type="ECO:0000313" key="4">
    <source>
        <dbReference type="EMBL" id="MCY9519935.1"/>
    </source>
</evidence>
<dbReference type="SUPFAM" id="SSF55486">
    <property type="entry name" value="Metalloproteases ('zincins'), catalytic domain"/>
    <property type="match status" value="1"/>
</dbReference>
<dbReference type="Proteomes" id="UP001207626">
    <property type="component" value="Unassembled WGS sequence"/>
</dbReference>
<dbReference type="Gene3D" id="1.10.390.10">
    <property type="entry name" value="Neutral Protease Domain 2"/>
    <property type="match status" value="1"/>
</dbReference>
<keyword evidence="5" id="KW-1185">Reference proteome</keyword>
<protein>
    <submittedName>
        <fullName evidence="4">M1 family metallopeptidase</fullName>
    </submittedName>
</protein>
<dbReference type="InterPro" id="IPR014782">
    <property type="entry name" value="Peptidase_M1_dom"/>
</dbReference>
<proteinExistence type="predicted"/>
<gene>
    <name evidence="4" type="ORF">M5X09_09595</name>
</gene>
<dbReference type="PANTHER" id="PTHR11533">
    <property type="entry name" value="PROTEASE M1 ZINC METALLOPROTEASE"/>
    <property type="match status" value="1"/>
</dbReference>
<feature type="chain" id="PRO_5045132085" evidence="2">
    <location>
        <begin position="24"/>
        <end position="742"/>
    </location>
</feature>
<reference evidence="4 5" key="1">
    <citation type="submission" date="2022-05" db="EMBL/GenBank/DDBJ databases">
        <title>Genome Sequencing of Bee-Associated Microbes.</title>
        <authorList>
            <person name="Dunlap C."/>
        </authorList>
    </citation>
    <scope>NUCLEOTIDE SEQUENCE [LARGE SCALE GENOMIC DNA]</scope>
    <source>
        <strain evidence="4 5">NRRL NRS-1438</strain>
    </source>
</reference>
<dbReference type="Gene3D" id="2.60.40.1730">
    <property type="entry name" value="tricorn interacting facor f3 domain"/>
    <property type="match status" value="1"/>
</dbReference>
<organism evidence="4 5">
    <name type="scientific">Paenibacillus apiarius</name>
    <dbReference type="NCBI Taxonomy" id="46240"/>
    <lineage>
        <taxon>Bacteria</taxon>
        <taxon>Bacillati</taxon>
        <taxon>Bacillota</taxon>
        <taxon>Bacilli</taxon>
        <taxon>Bacillales</taxon>
        <taxon>Paenibacillaceae</taxon>
        <taxon>Paenibacillus</taxon>
    </lineage>
</organism>
<sequence>MKLTGRQLLHTTIAASMAFALLAAPFTSANRAYAQADSKGNSAQAASALAANTKREAQTNIQYDIQAKLNTDDMTISGKQTVKYRNTSSDKLNDVVFRLFADAHRSKETQPSMFARSNEQIAKENPDKKPEDFLGGIDIISVKDAATGRTLAVKNGKQALTVQLEKALNKDEEVTLELEYKTKIPFGSQRLSYYKDIINGAHWFPVMSVYDEKTHAWNKTPYSTKFETDYYEVADYHVSMNVPEKLQVAMPGQMSEQPAESGRKVVSTKADKTRELVFFASEKFHKASKTKNGLTIEYMYYNDKNDPAKTAVINKYIDQAFKAIEFFNDKFGQYEYPEFRIVESHVEGVAVEFSRVIQMGLVSANAVPEKHTAFVHEIAHQWFHSIIGNDSETESFLDEGFADFAMSYFFNEQGDKLSGFDDVRNNEFPEDRAINSTNDNAGESPHELFYKRGRLAIYELYRTVGQEKFDLFMKEYFNRYAYRNATVDGLLQTIEDQFGKTVRDRMDDNLNKPNFELKPEYRMTEAERAEFMRLTFLDMYEGVEKGFPDLPKETMFKLMTKALRGEPLTVVYSDPASKAAQEQQEMLFGGINNMLGMLGIKADILSEKQAVKKSMETALAKSNVIVIGNPKHNAFIQALKPGIVANAERAGFPWKEVMAKPGLHGAYGVLHPYNKDRLVVHYFWTDDHLNKQTADDILPTMGMEPLGATSNFYQYYAKKADGTIYKEKFVENPVAKIFASVE</sequence>
<evidence type="ECO:0000313" key="5">
    <source>
        <dbReference type="Proteomes" id="UP001207626"/>
    </source>
</evidence>
<accession>A0ABT4DRR8</accession>
<comment type="caution">
    <text evidence="4">The sequence shown here is derived from an EMBL/GenBank/DDBJ whole genome shotgun (WGS) entry which is preliminary data.</text>
</comment>
<feature type="signal peptide" evidence="2">
    <location>
        <begin position="1"/>
        <end position="23"/>
    </location>
</feature>
<evidence type="ECO:0000256" key="2">
    <source>
        <dbReference type="SAM" id="SignalP"/>
    </source>
</evidence>
<dbReference type="InterPro" id="IPR050344">
    <property type="entry name" value="Peptidase_M1_aminopeptidases"/>
</dbReference>
<dbReference type="RefSeq" id="WP_254912168.1">
    <property type="nucleotide sequence ID" value="NZ_JAMDLV010000049.1"/>
</dbReference>
<name>A0ABT4DRR8_9BACL</name>
<evidence type="ECO:0000256" key="1">
    <source>
        <dbReference type="SAM" id="MobiDB-lite"/>
    </source>
</evidence>
<feature type="domain" description="Peptidase M1 membrane alanine aminopeptidase" evidence="3">
    <location>
        <begin position="368"/>
        <end position="507"/>
    </location>
</feature>
<dbReference type="PANTHER" id="PTHR11533:SF174">
    <property type="entry name" value="PUROMYCIN-SENSITIVE AMINOPEPTIDASE-RELATED"/>
    <property type="match status" value="1"/>
</dbReference>
<dbReference type="CDD" id="cd09604">
    <property type="entry name" value="M1_APN_like"/>
    <property type="match status" value="1"/>
</dbReference>
<dbReference type="InterPro" id="IPR027268">
    <property type="entry name" value="Peptidase_M4/M1_CTD_sf"/>
</dbReference>
<dbReference type="EMBL" id="JAMDLW010000010">
    <property type="protein sequence ID" value="MCY9519935.1"/>
    <property type="molecule type" value="Genomic_DNA"/>
</dbReference>
<dbReference type="Pfam" id="PF01433">
    <property type="entry name" value="Peptidase_M1"/>
    <property type="match status" value="1"/>
</dbReference>
<feature type="compositionally biased region" description="Polar residues" evidence="1">
    <location>
        <begin position="109"/>
        <end position="120"/>
    </location>
</feature>
<keyword evidence="2" id="KW-0732">Signal</keyword>
<feature type="region of interest" description="Disordered" evidence="1">
    <location>
        <begin position="108"/>
        <end position="128"/>
    </location>
</feature>
<dbReference type="InterPro" id="IPR042097">
    <property type="entry name" value="Aminopeptidase_N-like_N_sf"/>
</dbReference>
<evidence type="ECO:0000259" key="3">
    <source>
        <dbReference type="Pfam" id="PF01433"/>
    </source>
</evidence>